<dbReference type="Pfam" id="PF10029">
    <property type="entry name" value="DUF2271"/>
    <property type="match status" value="1"/>
</dbReference>
<dbReference type="RefSeq" id="WP_054947681.1">
    <property type="nucleotide sequence ID" value="NZ_FVZE01000002.1"/>
</dbReference>
<keyword evidence="3" id="KW-1185">Reference proteome</keyword>
<accession>A0A1U6HN38</accession>
<dbReference type="EMBL" id="FVZE01000002">
    <property type="protein sequence ID" value="SLJ97041.1"/>
    <property type="molecule type" value="Genomic_DNA"/>
</dbReference>
<organism evidence="2 3">
    <name type="scientific">Novosphingobium mathurense</name>
    <dbReference type="NCBI Taxonomy" id="428990"/>
    <lineage>
        <taxon>Bacteria</taxon>
        <taxon>Pseudomonadati</taxon>
        <taxon>Pseudomonadota</taxon>
        <taxon>Alphaproteobacteria</taxon>
        <taxon>Sphingomonadales</taxon>
        <taxon>Sphingomonadaceae</taxon>
        <taxon>Novosphingobium</taxon>
    </lineage>
</organism>
<dbReference type="AlphaFoldDB" id="A0A1U6HN38"/>
<protein>
    <recommendedName>
        <fullName evidence="4">DUF2271 domain-containing protein</fullName>
    </recommendedName>
</protein>
<feature type="signal peptide" evidence="1">
    <location>
        <begin position="1"/>
        <end position="21"/>
    </location>
</feature>
<gene>
    <name evidence="2" type="ORF">SAMN06295987_102774</name>
</gene>
<keyword evidence="1" id="KW-0732">Signal</keyword>
<name>A0A1U6HN38_9SPHN</name>
<reference evidence="3" key="1">
    <citation type="submission" date="2017-02" db="EMBL/GenBank/DDBJ databases">
        <authorList>
            <person name="Varghese N."/>
            <person name="Submissions S."/>
        </authorList>
    </citation>
    <scope>NUCLEOTIDE SEQUENCE [LARGE SCALE GENOMIC DNA]</scope>
    <source>
        <strain evidence="3">SM117</strain>
    </source>
</reference>
<dbReference type="PIRSF" id="PIRSF014995">
    <property type="entry name" value="UCP014995"/>
    <property type="match status" value="1"/>
</dbReference>
<proteinExistence type="predicted"/>
<evidence type="ECO:0000313" key="2">
    <source>
        <dbReference type="EMBL" id="SLJ97041.1"/>
    </source>
</evidence>
<dbReference type="InterPro" id="IPR014469">
    <property type="entry name" value="DUF2271"/>
</dbReference>
<evidence type="ECO:0000313" key="3">
    <source>
        <dbReference type="Proteomes" id="UP000190989"/>
    </source>
</evidence>
<dbReference type="Proteomes" id="UP000190989">
    <property type="component" value="Unassembled WGS sequence"/>
</dbReference>
<dbReference type="STRING" id="428990.SAMN06295987_102774"/>
<evidence type="ECO:0000256" key="1">
    <source>
        <dbReference type="SAM" id="SignalP"/>
    </source>
</evidence>
<evidence type="ECO:0008006" key="4">
    <source>
        <dbReference type="Google" id="ProtNLM"/>
    </source>
</evidence>
<sequence length="167" mass="17705">MRKTSLFALTGAATIASPAMAETMTVDITIPRLSVAEYHRPYVAVWLEGEGGKVRTLSVWYDKDKRGGEGKKWLNEMRTWWRKAGRSASIDGVSGATRAPGPQKLSIPAAALRGLPAGNYQLVVEAAREVGGREVVKLPVTLGGKSASTARASGKTELGSVAATIKP</sequence>
<feature type="chain" id="PRO_5010516323" description="DUF2271 domain-containing protein" evidence="1">
    <location>
        <begin position="22"/>
        <end position="167"/>
    </location>
</feature>